<keyword evidence="2" id="KW-0963">Cytoplasm</keyword>
<dbReference type="AlphaFoldDB" id="A0A0R2CKF1"/>
<dbReference type="PATRIC" id="fig|1423745.4.peg.694"/>
<organism evidence="3 4">
    <name type="scientific">Fructilactobacillus florum DSM 22689 = JCM 16035</name>
    <dbReference type="NCBI Taxonomy" id="1423745"/>
    <lineage>
        <taxon>Bacteria</taxon>
        <taxon>Bacillati</taxon>
        <taxon>Bacillota</taxon>
        <taxon>Bacilli</taxon>
        <taxon>Lactobacillales</taxon>
        <taxon>Lactobacillaceae</taxon>
        <taxon>Fructilactobacillus</taxon>
    </lineage>
</organism>
<keyword evidence="2" id="KW-0678">Repressor</keyword>
<comment type="subunit">
    <text evidence="2">Interacts with ribosomal protein uL14 (rplN).</text>
</comment>
<reference evidence="3 4" key="1">
    <citation type="journal article" date="2015" name="Genome Announc.">
        <title>Expanding the biotechnology potential of lactobacilli through comparative genomics of 213 strains and associated genera.</title>
        <authorList>
            <person name="Sun Z."/>
            <person name="Harris H.M."/>
            <person name="McCann A."/>
            <person name="Guo C."/>
            <person name="Argimon S."/>
            <person name="Zhang W."/>
            <person name="Yang X."/>
            <person name="Jeffery I.B."/>
            <person name="Cooney J.C."/>
            <person name="Kagawa T.F."/>
            <person name="Liu W."/>
            <person name="Song Y."/>
            <person name="Salvetti E."/>
            <person name="Wrobel A."/>
            <person name="Rasinkangas P."/>
            <person name="Parkhill J."/>
            <person name="Rea M.C."/>
            <person name="O'Sullivan O."/>
            <person name="Ritari J."/>
            <person name="Douillard F.P."/>
            <person name="Paul Ross R."/>
            <person name="Yang R."/>
            <person name="Briner A.E."/>
            <person name="Felis G.E."/>
            <person name="de Vos W.M."/>
            <person name="Barrangou R."/>
            <person name="Klaenhammer T.R."/>
            <person name="Caufield P.W."/>
            <person name="Cui Y."/>
            <person name="Zhang H."/>
            <person name="O'Toole P.W."/>
        </authorList>
    </citation>
    <scope>NUCLEOTIDE SEQUENCE [LARGE SCALE GENOMIC DNA]</scope>
    <source>
        <strain evidence="3 4">DSM 22689</strain>
    </source>
</reference>
<gene>
    <name evidence="2" type="primary">rsfS</name>
    <name evidence="3" type="ORF">FC87_GL000654</name>
</gene>
<evidence type="ECO:0000256" key="1">
    <source>
        <dbReference type="ARBA" id="ARBA00010574"/>
    </source>
</evidence>
<dbReference type="GO" id="GO:0090071">
    <property type="term" value="P:negative regulation of ribosome biogenesis"/>
    <property type="evidence" value="ECO:0007669"/>
    <property type="project" value="UniProtKB-UniRule"/>
</dbReference>
<dbReference type="EMBL" id="AYZI01000003">
    <property type="protein sequence ID" value="KRM91829.1"/>
    <property type="molecule type" value="Genomic_DNA"/>
</dbReference>
<dbReference type="GO" id="GO:0042256">
    <property type="term" value="P:cytosolic ribosome assembly"/>
    <property type="evidence" value="ECO:0007669"/>
    <property type="project" value="UniProtKB-UniRule"/>
</dbReference>
<dbReference type="SUPFAM" id="SSF81301">
    <property type="entry name" value="Nucleotidyltransferase"/>
    <property type="match status" value="1"/>
</dbReference>
<keyword evidence="2" id="KW-0810">Translation regulation</keyword>
<dbReference type="PANTHER" id="PTHR21043:SF0">
    <property type="entry name" value="MITOCHONDRIAL ASSEMBLY OF RIBOSOMAL LARGE SUBUNIT PROTEIN 1"/>
    <property type="match status" value="1"/>
</dbReference>
<protein>
    <recommendedName>
        <fullName evidence="2">Ribosomal silencing factor RsfS</fullName>
    </recommendedName>
</protein>
<name>A0A0R2CKF1_9LACO</name>
<dbReference type="GO" id="GO:0043023">
    <property type="term" value="F:ribosomal large subunit binding"/>
    <property type="evidence" value="ECO:0007669"/>
    <property type="project" value="TreeGrafter"/>
</dbReference>
<dbReference type="PANTHER" id="PTHR21043">
    <property type="entry name" value="IOJAP SUPERFAMILY ORTHOLOG"/>
    <property type="match status" value="1"/>
</dbReference>
<dbReference type="Gene3D" id="3.30.460.10">
    <property type="entry name" value="Beta Polymerase, domain 2"/>
    <property type="match status" value="1"/>
</dbReference>
<dbReference type="GO" id="GO:0005737">
    <property type="term" value="C:cytoplasm"/>
    <property type="evidence" value="ECO:0007669"/>
    <property type="project" value="UniProtKB-SubCell"/>
</dbReference>
<comment type="caution">
    <text evidence="3">The sequence shown here is derived from an EMBL/GenBank/DDBJ whole genome shotgun (WGS) entry which is preliminary data.</text>
</comment>
<comment type="subcellular location">
    <subcellularLocation>
        <location evidence="2">Cytoplasm</location>
    </subcellularLocation>
</comment>
<dbReference type="InterPro" id="IPR043519">
    <property type="entry name" value="NT_sf"/>
</dbReference>
<dbReference type="Pfam" id="PF02410">
    <property type="entry name" value="RsfS"/>
    <property type="match status" value="1"/>
</dbReference>
<dbReference type="Proteomes" id="UP000051586">
    <property type="component" value="Unassembled WGS sequence"/>
</dbReference>
<dbReference type="NCBIfam" id="TIGR00090">
    <property type="entry name" value="rsfS_iojap_ybeB"/>
    <property type="match status" value="1"/>
</dbReference>
<sequence length="123" mass="14072">MGEFMDNQAILKTVVTAADDRRAHNIEVLNIEKLSIVGRYFVIMDASSSRQVKAIADHVIDELAIQKIKVEHLEGKDQSKWILLDLGDVLVHIFTTETREFYKLEKLWADATNEDISAWVTED</sequence>
<dbReference type="STRING" id="1423745.GCA_001311215_00053"/>
<dbReference type="GO" id="GO:0017148">
    <property type="term" value="P:negative regulation of translation"/>
    <property type="evidence" value="ECO:0007669"/>
    <property type="project" value="UniProtKB-UniRule"/>
</dbReference>
<comment type="function">
    <text evidence="2">Functions as a ribosomal silencing factor. Interacts with ribosomal protein uL14 (rplN), blocking formation of intersubunit bridge B8. Prevents association of the 30S and 50S ribosomal subunits and the formation of functional ribosomes, thus repressing translation.</text>
</comment>
<dbReference type="InterPro" id="IPR004394">
    <property type="entry name" value="Iojap/RsfS/C7orf30"/>
</dbReference>
<evidence type="ECO:0000313" key="3">
    <source>
        <dbReference type="EMBL" id="KRM91829.1"/>
    </source>
</evidence>
<evidence type="ECO:0000313" key="4">
    <source>
        <dbReference type="Proteomes" id="UP000051586"/>
    </source>
</evidence>
<accession>A0A0R2CKF1</accession>
<proteinExistence type="inferred from homology"/>
<evidence type="ECO:0000256" key="2">
    <source>
        <dbReference type="HAMAP-Rule" id="MF_01477"/>
    </source>
</evidence>
<comment type="similarity">
    <text evidence="1 2">Belongs to the Iojap/RsfS family.</text>
</comment>
<dbReference type="HAMAP" id="MF_01477">
    <property type="entry name" value="Iojap_RsfS"/>
    <property type="match status" value="1"/>
</dbReference>